<organism evidence="2 3">
    <name type="scientific">Falsiroseomonas frigidaquae</name>
    <dbReference type="NCBI Taxonomy" id="487318"/>
    <lineage>
        <taxon>Bacteria</taxon>
        <taxon>Pseudomonadati</taxon>
        <taxon>Pseudomonadota</taxon>
        <taxon>Alphaproteobacteria</taxon>
        <taxon>Acetobacterales</taxon>
        <taxon>Roseomonadaceae</taxon>
        <taxon>Falsiroseomonas</taxon>
    </lineage>
</organism>
<feature type="transmembrane region" description="Helical" evidence="1">
    <location>
        <begin position="322"/>
        <end position="342"/>
    </location>
</feature>
<feature type="transmembrane region" description="Helical" evidence="1">
    <location>
        <begin position="81"/>
        <end position="101"/>
    </location>
</feature>
<dbReference type="RefSeq" id="WP_168047106.1">
    <property type="nucleotide sequence ID" value="NZ_JAATJR010000001.1"/>
</dbReference>
<dbReference type="EMBL" id="JAAVTX010000001">
    <property type="protein sequence ID" value="NKE43800.1"/>
    <property type="molecule type" value="Genomic_DNA"/>
</dbReference>
<feature type="transmembrane region" description="Helical" evidence="1">
    <location>
        <begin position="107"/>
        <end position="128"/>
    </location>
</feature>
<reference evidence="2 3" key="1">
    <citation type="submission" date="2020-03" db="EMBL/GenBank/DDBJ databases">
        <title>Roseomonas selenitidurans sp. nov. isolated from soil.</title>
        <authorList>
            <person name="Liu H."/>
        </authorList>
    </citation>
    <scope>NUCLEOTIDE SEQUENCE [LARGE SCALE GENOMIC DNA]</scope>
    <source>
        <strain evidence="2 3">JCM 15073</strain>
    </source>
</reference>
<evidence type="ECO:0000313" key="3">
    <source>
        <dbReference type="Proteomes" id="UP000765160"/>
    </source>
</evidence>
<dbReference type="InterPro" id="IPR010266">
    <property type="entry name" value="NnrS"/>
</dbReference>
<sequence length="388" mass="40106">MMPALFRHGFRPFFLLAGAWALFAMLAWIAALHGAPLPEGPLPPLRWHAHEMIAGFIGAAMGGFLLTAVPNWTGRPGYGGVPVMLVAGLFVLARLVLLPGSPVPPDAAALLALLPIPALLLMVLPAVVAARTPRLFGPPALILLFWAGDLLMLGDAAGWFTESWAAGQLLALDVALALVGLIGGRILPAFTLNALRKAGRPVELRPLPGADRAGILALLLVVAVDQVAPGGMLAGGVAAVAALLAALRLSRWHGWRSFHAPLLWVLHLAYALVPVALGVKAAHLLTGASWAAAWLHLQGAGAVSLMILAVMTRATLGHTGRALVAAPMVTAAYLLLFAAGLVRAFGPALLPADGALALAGLLWVLAFAGFLVVFVPMLASPRPDGKPG</sequence>
<keyword evidence="1" id="KW-1133">Transmembrane helix</keyword>
<evidence type="ECO:0000256" key="1">
    <source>
        <dbReference type="SAM" id="Phobius"/>
    </source>
</evidence>
<protein>
    <submittedName>
        <fullName evidence="2">NnrS family protein</fullName>
    </submittedName>
</protein>
<proteinExistence type="predicted"/>
<accession>A0ABX1ETG0</accession>
<feature type="transmembrane region" description="Helical" evidence="1">
    <location>
        <begin position="140"/>
        <end position="160"/>
    </location>
</feature>
<feature type="transmembrane region" description="Helical" evidence="1">
    <location>
        <begin position="262"/>
        <end position="285"/>
    </location>
</feature>
<feature type="transmembrane region" description="Helical" evidence="1">
    <location>
        <begin position="354"/>
        <end position="379"/>
    </location>
</feature>
<evidence type="ECO:0000313" key="2">
    <source>
        <dbReference type="EMBL" id="NKE43800.1"/>
    </source>
</evidence>
<dbReference type="Pfam" id="PF05940">
    <property type="entry name" value="NnrS"/>
    <property type="match status" value="1"/>
</dbReference>
<feature type="transmembrane region" description="Helical" evidence="1">
    <location>
        <begin position="230"/>
        <end position="250"/>
    </location>
</feature>
<keyword evidence="3" id="KW-1185">Reference proteome</keyword>
<gene>
    <name evidence="2" type="ORF">HB662_03355</name>
</gene>
<feature type="transmembrane region" description="Helical" evidence="1">
    <location>
        <begin position="207"/>
        <end position="224"/>
    </location>
</feature>
<comment type="caution">
    <text evidence="2">The sequence shown here is derived from an EMBL/GenBank/DDBJ whole genome shotgun (WGS) entry which is preliminary data.</text>
</comment>
<name>A0ABX1ETG0_9PROT</name>
<feature type="transmembrane region" description="Helical" evidence="1">
    <location>
        <begin position="166"/>
        <end position="187"/>
    </location>
</feature>
<feature type="transmembrane region" description="Helical" evidence="1">
    <location>
        <begin position="50"/>
        <end position="69"/>
    </location>
</feature>
<keyword evidence="1" id="KW-0812">Transmembrane</keyword>
<keyword evidence="1" id="KW-0472">Membrane</keyword>
<dbReference type="Proteomes" id="UP000765160">
    <property type="component" value="Unassembled WGS sequence"/>
</dbReference>
<feature type="transmembrane region" description="Helical" evidence="1">
    <location>
        <begin position="291"/>
        <end position="310"/>
    </location>
</feature>